<dbReference type="GO" id="GO:0005835">
    <property type="term" value="C:fatty acid synthase complex"/>
    <property type="evidence" value="ECO:0007669"/>
    <property type="project" value="InterPro"/>
</dbReference>
<evidence type="ECO:0000313" key="3">
    <source>
        <dbReference type="EMBL" id="AIJ27049.1"/>
    </source>
</evidence>
<gene>
    <name evidence="3" type="ORF">AMETH_6957</name>
</gene>
<accession>A0A076N038</accession>
<dbReference type="Gene3D" id="3.10.129.10">
    <property type="entry name" value="Hotdog Thioesterase"/>
    <property type="match status" value="1"/>
</dbReference>
<dbReference type="PATRIC" id="fig|1068978.7.peg.7472"/>
<reference evidence="3 4" key="1">
    <citation type="submission" date="2014-07" db="EMBL/GenBank/DDBJ databases">
        <title>Whole Genome Sequence of the Amycolatopsis methanolica 239.</title>
        <authorList>
            <person name="Tang B."/>
        </authorList>
    </citation>
    <scope>NUCLEOTIDE SEQUENCE [LARGE SCALE GENOMIC DNA]</scope>
    <source>
        <strain evidence="3 4">239</strain>
    </source>
</reference>
<dbReference type="AlphaFoldDB" id="A0A076N038"/>
<dbReference type="STRING" id="1068978.AMETH_6957"/>
<dbReference type="InterPro" id="IPR029069">
    <property type="entry name" value="HotDog_dom_sf"/>
</dbReference>
<dbReference type="Proteomes" id="UP000062973">
    <property type="component" value="Chromosome"/>
</dbReference>
<feature type="domain" description="MaoC-like" evidence="2">
    <location>
        <begin position="179"/>
        <end position="255"/>
    </location>
</feature>
<keyword evidence="4" id="KW-1185">Reference proteome</keyword>
<dbReference type="EMBL" id="CP009110">
    <property type="protein sequence ID" value="AIJ27049.1"/>
    <property type="molecule type" value="Genomic_DNA"/>
</dbReference>
<dbReference type="InterPro" id="IPR002539">
    <property type="entry name" value="MaoC-like_dom"/>
</dbReference>
<dbReference type="InterPro" id="IPR003965">
    <property type="entry name" value="Fatty_acid_synthase"/>
</dbReference>
<dbReference type="HOGENOM" id="CLU_056696_0_0_11"/>
<dbReference type="OrthoDB" id="9774179at2"/>
<dbReference type="KEGG" id="amq:AMETH_6957"/>
<dbReference type="SUPFAM" id="SSF54637">
    <property type="entry name" value="Thioesterase/thiol ester dehydrase-isomerase"/>
    <property type="match status" value="2"/>
</dbReference>
<name>A0A076N038_AMYME</name>
<comment type="similarity">
    <text evidence="1">Belongs to the enoyl-CoA hydratase/isomerase family.</text>
</comment>
<dbReference type="GO" id="GO:0006633">
    <property type="term" value="P:fatty acid biosynthetic process"/>
    <property type="evidence" value="ECO:0007669"/>
    <property type="project" value="InterPro"/>
</dbReference>
<dbReference type="PRINTS" id="PR01483">
    <property type="entry name" value="FASYNTHASE"/>
</dbReference>
<dbReference type="RefSeq" id="WP_017985827.1">
    <property type="nucleotide sequence ID" value="NZ_AQUL01000001.1"/>
</dbReference>
<proteinExistence type="inferred from homology"/>
<dbReference type="GO" id="GO:0004312">
    <property type="term" value="F:fatty acid synthase activity"/>
    <property type="evidence" value="ECO:0007669"/>
    <property type="project" value="InterPro"/>
</dbReference>
<organism evidence="3 4">
    <name type="scientific">Amycolatopsis methanolica 239</name>
    <dbReference type="NCBI Taxonomy" id="1068978"/>
    <lineage>
        <taxon>Bacteria</taxon>
        <taxon>Bacillati</taxon>
        <taxon>Actinomycetota</taxon>
        <taxon>Actinomycetes</taxon>
        <taxon>Pseudonocardiales</taxon>
        <taxon>Pseudonocardiaceae</taxon>
        <taxon>Amycolatopsis</taxon>
        <taxon>Amycolatopsis methanolica group</taxon>
    </lineage>
</organism>
<protein>
    <submittedName>
        <fullName evidence="3">MaoC domain protein dehydratase</fullName>
    </submittedName>
</protein>
<dbReference type="PANTHER" id="PTHR43841">
    <property type="entry name" value="3-HYDROXYACYL-THIOESTER DEHYDRATASE HTDX-RELATED"/>
    <property type="match status" value="1"/>
</dbReference>
<evidence type="ECO:0000259" key="2">
    <source>
        <dbReference type="Pfam" id="PF01575"/>
    </source>
</evidence>
<evidence type="ECO:0000256" key="1">
    <source>
        <dbReference type="ARBA" id="ARBA00005254"/>
    </source>
</evidence>
<evidence type="ECO:0000313" key="4">
    <source>
        <dbReference type="Proteomes" id="UP000062973"/>
    </source>
</evidence>
<dbReference type="eggNOG" id="COG2030">
    <property type="taxonomic scope" value="Bacteria"/>
</dbReference>
<dbReference type="Pfam" id="PF01575">
    <property type="entry name" value="MaoC_dehydratas"/>
    <property type="match status" value="1"/>
</dbReference>
<sequence>MTVKELREAPKLAPLYAKALLPHSGGGGLPDTEYVRTGVEFDPAHVAAYNQVCGFRLSDELPVTYPHMLAFPLQMALMTQPDFPFPLLGMVHVANRITQRRPVRLTDTGTVRVRAENLRPHEKGRQFDVISEYTTADGPIWTEVSTYLRRGGGEGGGKREQLAPPAPKAIWRVPADIGRRYAQVSGDRNPIHLHPLTAKLFGFPSAIAHGMWTKARVLAAFEGRLPDAYTVDVRFKLPVLLPAKVAFTSWQTGDGCYSGTKRLDEGRRSGGGWAFELWAAKKPKPHLEGTITPPDATPNPR</sequence>
<dbReference type="PANTHER" id="PTHR43841:SF1">
    <property type="entry name" value="3-HYDROXYACYL-THIOESTER DEHYDRATASE X"/>
    <property type="match status" value="1"/>
</dbReference>